<keyword evidence="6" id="KW-0479">Metal-binding</keyword>
<dbReference type="eggNOG" id="KOG3872">
    <property type="taxonomic scope" value="Eukaryota"/>
</dbReference>
<dbReference type="Gene3D" id="3.30.40.10">
    <property type="entry name" value="Zinc/RING finger domain, C3HC4 (zinc finger)"/>
    <property type="match status" value="1"/>
</dbReference>
<evidence type="ECO:0000256" key="2">
    <source>
        <dbReference type="ARBA" id="ARBA00004496"/>
    </source>
</evidence>
<feature type="compositionally biased region" description="Low complexity" evidence="13">
    <location>
        <begin position="523"/>
        <end position="535"/>
    </location>
</feature>
<dbReference type="Pfam" id="PF17123">
    <property type="entry name" value="zf-RING_11"/>
    <property type="match status" value="1"/>
</dbReference>
<dbReference type="OrthoDB" id="687730at2759"/>
<dbReference type="STRING" id="1076935.U4L1T8"/>
<evidence type="ECO:0000256" key="12">
    <source>
        <dbReference type="PROSITE-ProRule" id="PRU00175"/>
    </source>
</evidence>
<comment type="subcellular location">
    <subcellularLocation>
        <location evidence="2">Cytoplasm</location>
    </subcellularLocation>
</comment>
<feature type="region of interest" description="Disordered" evidence="13">
    <location>
        <begin position="71"/>
        <end position="188"/>
    </location>
</feature>
<dbReference type="GO" id="GO:0061630">
    <property type="term" value="F:ubiquitin protein ligase activity"/>
    <property type="evidence" value="ECO:0007669"/>
    <property type="project" value="UniProtKB-EC"/>
</dbReference>
<feature type="domain" description="RING-type" evidence="15">
    <location>
        <begin position="337"/>
        <end position="381"/>
    </location>
</feature>
<dbReference type="PROSITE" id="PS50006">
    <property type="entry name" value="FHA_DOMAIN"/>
    <property type="match status" value="1"/>
</dbReference>
<keyword evidence="8" id="KW-0833">Ubl conjugation pathway</keyword>
<dbReference type="EC" id="2.3.2.27" evidence="3"/>
<feature type="compositionally biased region" description="Polar residues" evidence="13">
    <location>
        <begin position="33"/>
        <end position="57"/>
    </location>
</feature>
<dbReference type="GO" id="GO:0000151">
    <property type="term" value="C:ubiquitin ligase complex"/>
    <property type="evidence" value="ECO:0007669"/>
    <property type="project" value="TreeGrafter"/>
</dbReference>
<keyword evidence="7 12" id="KW-0863">Zinc-finger</keyword>
<protein>
    <recommendedName>
        <fullName evidence="3">RING-type E3 ubiquitin transferase</fullName>
        <ecNumber evidence="3">2.3.2.27</ecNumber>
    </recommendedName>
</protein>
<evidence type="ECO:0000256" key="13">
    <source>
        <dbReference type="SAM" id="MobiDB-lite"/>
    </source>
</evidence>
<evidence type="ECO:0000256" key="1">
    <source>
        <dbReference type="ARBA" id="ARBA00000900"/>
    </source>
</evidence>
<keyword evidence="4" id="KW-0963">Cytoplasm</keyword>
<evidence type="ECO:0000256" key="7">
    <source>
        <dbReference type="ARBA" id="ARBA00022771"/>
    </source>
</evidence>
<dbReference type="Pfam" id="PF00498">
    <property type="entry name" value="FHA"/>
    <property type="match status" value="1"/>
</dbReference>
<proteinExistence type="inferred from homology"/>
<keyword evidence="5" id="KW-0808">Transferase</keyword>
<organism evidence="16 17">
    <name type="scientific">Pyronema omphalodes (strain CBS 100304)</name>
    <name type="common">Pyronema confluens</name>
    <dbReference type="NCBI Taxonomy" id="1076935"/>
    <lineage>
        <taxon>Eukaryota</taxon>
        <taxon>Fungi</taxon>
        <taxon>Dikarya</taxon>
        <taxon>Ascomycota</taxon>
        <taxon>Pezizomycotina</taxon>
        <taxon>Pezizomycetes</taxon>
        <taxon>Pezizales</taxon>
        <taxon>Pyronemataceae</taxon>
        <taxon>Pyronema</taxon>
    </lineage>
</organism>
<evidence type="ECO:0000256" key="5">
    <source>
        <dbReference type="ARBA" id="ARBA00022679"/>
    </source>
</evidence>
<evidence type="ECO:0000259" key="15">
    <source>
        <dbReference type="PROSITE" id="PS50089"/>
    </source>
</evidence>
<feature type="region of interest" description="Disordered" evidence="13">
    <location>
        <begin position="1"/>
        <end position="57"/>
    </location>
</feature>
<dbReference type="Proteomes" id="UP000018144">
    <property type="component" value="Unassembled WGS sequence"/>
</dbReference>
<name>U4L1T8_PYROM</name>
<dbReference type="GO" id="GO:0005829">
    <property type="term" value="C:cytosol"/>
    <property type="evidence" value="ECO:0007669"/>
    <property type="project" value="TreeGrafter"/>
</dbReference>
<dbReference type="FunFam" id="3.30.40.10:FF:000426">
    <property type="entry name" value="DMA1p Ubiquitin-protein ligase (E3)"/>
    <property type="match status" value="1"/>
</dbReference>
<dbReference type="GO" id="GO:1901991">
    <property type="term" value="P:negative regulation of mitotic cell cycle phase transition"/>
    <property type="evidence" value="ECO:0007669"/>
    <property type="project" value="UniProtKB-ARBA"/>
</dbReference>
<accession>U4L1T8</accession>
<dbReference type="PANTHER" id="PTHR15067:SF7">
    <property type="entry name" value="E3 UBIQUITIN-PROTEIN LIGASE DMA1-RELATED"/>
    <property type="match status" value="1"/>
</dbReference>
<dbReference type="SUPFAM" id="SSF49879">
    <property type="entry name" value="SMAD/FHA domain"/>
    <property type="match status" value="1"/>
</dbReference>
<dbReference type="PANTHER" id="PTHR15067">
    <property type="entry name" value="E3 UBIQUITIN-PROTEIN LIGASE RNF8"/>
    <property type="match status" value="1"/>
</dbReference>
<feature type="compositionally biased region" description="Basic and acidic residues" evidence="13">
    <location>
        <begin position="427"/>
        <end position="437"/>
    </location>
</feature>
<feature type="region of interest" description="Disordered" evidence="13">
    <location>
        <begin position="426"/>
        <end position="460"/>
    </location>
</feature>
<evidence type="ECO:0000256" key="6">
    <source>
        <dbReference type="ARBA" id="ARBA00022723"/>
    </source>
</evidence>
<comment type="catalytic activity">
    <reaction evidence="1">
        <text>S-ubiquitinyl-[E2 ubiquitin-conjugating enzyme]-L-cysteine + [acceptor protein]-L-lysine = [E2 ubiquitin-conjugating enzyme]-L-cysteine + N(6)-ubiquitinyl-[acceptor protein]-L-lysine.</text>
        <dbReference type="EC" id="2.3.2.27"/>
    </reaction>
</comment>
<evidence type="ECO:0000313" key="16">
    <source>
        <dbReference type="EMBL" id="CCX10035.1"/>
    </source>
</evidence>
<dbReference type="SMART" id="SM00240">
    <property type="entry name" value="FHA"/>
    <property type="match status" value="1"/>
</dbReference>
<dbReference type="GO" id="GO:0032153">
    <property type="term" value="C:cell division site"/>
    <property type="evidence" value="ECO:0007669"/>
    <property type="project" value="TreeGrafter"/>
</dbReference>
<evidence type="ECO:0000259" key="14">
    <source>
        <dbReference type="PROSITE" id="PS50006"/>
    </source>
</evidence>
<dbReference type="InterPro" id="IPR000253">
    <property type="entry name" value="FHA_dom"/>
</dbReference>
<dbReference type="AlphaFoldDB" id="U4L1T8"/>
<comment type="similarity">
    <text evidence="11">Belongs to the DMA1 family.</text>
</comment>
<dbReference type="SMART" id="SM00184">
    <property type="entry name" value="RING"/>
    <property type="match status" value="1"/>
</dbReference>
<feature type="compositionally biased region" description="Low complexity" evidence="13">
    <location>
        <begin position="80"/>
        <end position="107"/>
    </location>
</feature>
<dbReference type="PROSITE" id="PS50089">
    <property type="entry name" value="ZF_RING_2"/>
    <property type="match status" value="1"/>
</dbReference>
<evidence type="ECO:0000256" key="10">
    <source>
        <dbReference type="ARBA" id="ARBA00023306"/>
    </source>
</evidence>
<dbReference type="InterPro" id="IPR001841">
    <property type="entry name" value="Znf_RING"/>
</dbReference>
<reference evidence="16 17" key="1">
    <citation type="journal article" date="2013" name="PLoS Genet.">
        <title>The genome and development-dependent transcriptomes of Pyronema confluens: a window into fungal evolution.</title>
        <authorList>
            <person name="Traeger S."/>
            <person name="Altegoer F."/>
            <person name="Freitag M."/>
            <person name="Gabaldon T."/>
            <person name="Kempken F."/>
            <person name="Kumar A."/>
            <person name="Marcet-Houben M."/>
            <person name="Poggeler S."/>
            <person name="Stajich J.E."/>
            <person name="Nowrousian M."/>
        </authorList>
    </citation>
    <scope>NUCLEOTIDE SEQUENCE [LARGE SCALE GENOMIC DNA]</scope>
    <source>
        <strain evidence="17">CBS 100304</strain>
        <tissue evidence="16">Vegetative mycelium</tissue>
    </source>
</reference>
<evidence type="ECO:0000256" key="3">
    <source>
        <dbReference type="ARBA" id="ARBA00012483"/>
    </source>
</evidence>
<gene>
    <name evidence="16" type="ORF">PCON_09628</name>
</gene>
<evidence type="ECO:0000256" key="11">
    <source>
        <dbReference type="ARBA" id="ARBA00061209"/>
    </source>
</evidence>
<dbReference type="GO" id="GO:0016567">
    <property type="term" value="P:protein ubiquitination"/>
    <property type="evidence" value="ECO:0007669"/>
    <property type="project" value="TreeGrafter"/>
</dbReference>
<sequence length="600" mass="63484">MLPAGIASPTAAPRPSGRLRGLFHSHSSSSSSRPTNTRQRRATSPLNNATDNTWIPTVSGVSGLSRVATLPAESQQIQRSSSNPSNGTNPGNTSSSICSSNNSNSGNQGQGNNAGGTGTSDSANSAAAPSTSIMPSATGGGVPHAAAGSDANTTLSPLSPAPVMPSIRFSPHLDPRSNRQSLHFTPIERLLKSPNDRIRVGRASERDSSNPLSPVGFSSKVVSRRHCEFWHENNQWFVKDVKSSSGTFLNHVRLSAPGVESKAYPINDGDILQLGIDFKGGEEQIFRCVKIRVELNKAPWGKGVNQFNMSAHKRLRNLAKPNNGKDSDVSSIHSSECSICLLSVAPCQPLFVAPCSHVWHYKCIRPLIQKDYPTFLCPNCRNVADLEQEIEEEDINEAEWEQVEAEPIAEASAATNGGSLLPASELAEGRSEGRSEGGNKSAAPNAGSESTSTQNSADTTEDIRRIQHSETLRNLSDHIPVSPPPAVLNLDPGTPDSSVDPLSPRAAPIPVTPPPPRPTWQTSAGADSDGDNSSGFEGLEGSGRDMPDGPLTPMNDAGPFVLDGRAEGAVGIRRPGLMALQGDGRRETLVGIPGRDQEES</sequence>
<feature type="domain" description="FHA" evidence="14">
    <location>
        <begin position="198"/>
        <end position="254"/>
    </location>
</feature>
<feature type="compositionally biased region" description="Polar residues" evidence="13">
    <location>
        <begin position="447"/>
        <end position="458"/>
    </location>
</feature>
<evidence type="ECO:0000256" key="4">
    <source>
        <dbReference type="ARBA" id="ARBA00022490"/>
    </source>
</evidence>
<dbReference type="OMA" id="LRTHHTH"/>
<feature type="compositionally biased region" description="Gly residues" evidence="13">
    <location>
        <begin position="108"/>
        <end position="118"/>
    </location>
</feature>
<dbReference type="InterPro" id="IPR013083">
    <property type="entry name" value="Znf_RING/FYVE/PHD"/>
</dbReference>
<keyword evidence="10" id="KW-0131">Cell cycle</keyword>
<feature type="compositionally biased region" description="Polar residues" evidence="13">
    <location>
        <begin position="121"/>
        <end position="135"/>
    </location>
</feature>
<dbReference type="Gene3D" id="2.60.200.20">
    <property type="match status" value="1"/>
</dbReference>
<evidence type="ECO:0000256" key="9">
    <source>
        <dbReference type="ARBA" id="ARBA00022833"/>
    </source>
</evidence>
<keyword evidence="9" id="KW-0862">Zinc</keyword>
<dbReference type="SUPFAM" id="SSF57850">
    <property type="entry name" value="RING/U-box"/>
    <property type="match status" value="1"/>
</dbReference>
<dbReference type="EMBL" id="HF935502">
    <property type="protein sequence ID" value="CCX10035.1"/>
    <property type="molecule type" value="Genomic_DNA"/>
</dbReference>
<feature type="region of interest" description="Disordered" evidence="13">
    <location>
        <begin position="472"/>
        <end position="562"/>
    </location>
</feature>
<keyword evidence="17" id="KW-1185">Reference proteome</keyword>
<evidence type="ECO:0000313" key="17">
    <source>
        <dbReference type="Proteomes" id="UP000018144"/>
    </source>
</evidence>
<evidence type="ECO:0000256" key="8">
    <source>
        <dbReference type="ARBA" id="ARBA00022786"/>
    </source>
</evidence>
<dbReference type="GO" id="GO:0008270">
    <property type="term" value="F:zinc ion binding"/>
    <property type="evidence" value="ECO:0007669"/>
    <property type="project" value="UniProtKB-KW"/>
</dbReference>
<dbReference type="GO" id="GO:0006511">
    <property type="term" value="P:ubiquitin-dependent protein catabolic process"/>
    <property type="evidence" value="ECO:0007669"/>
    <property type="project" value="TreeGrafter"/>
</dbReference>
<dbReference type="InterPro" id="IPR008984">
    <property type="entry name" value="SMAD_FHA_dom_sf"/>
</dbReference>